<evidence type="ECO:0000313" key="2">
    <source>
        <dbReference type="EMBL" id="TKC05546.1"/>
    </source>
</evidence>
<sequence>MLTLTFTPFPVLITERLTLRQLSVNDDKEIFALRSDQQVNKYIDRAPSNTIEDARKFIHKIEEVVRENKGIYWAITLTNHDNLVGTICLFNFLAENDQAEIGYELLPTFQGQGIMQEAILKVIGFGLQVIGLKTIEAYTHIENVKSTKLLEKNNFKKQENIDSNSDSPYVLFKLNHLMLTNNPTFENQQ</sequence>
<dbReference type="Gene3D" id="3.40.630.30">
    <property type="match status" value="1"/>
</dbReference>
<feature type="domain" description="N-acetyltransferase" evidence="1">
    <location>
        <begin position="17"/>
        <end position="176"/>
    </location>
</feature>
<name>A0A4U1CEQ8_9SPHI</name>
<reference evidence="2 3" key="1">
    <citation type="submission" date="2019-04" db="EMBL/GenBank/DDBJ databases">
        <title>Pedobacter sp. RP-3-22 sp. nov., isolated from Arctic soil.</title>
        <authorList>
            <person name="Dahal R.H."/>
            <person name="Kim D.-U."/>
        </authorList>
    </citation>
    <scope>NUCLEOTIDE SEQUENCE [LARGE SCALE GENOMIC DNA]</scope>
    <source>
        <strain evidence="2 3">RP-3-22</strain>
    </source>
</reference>
<organism evidence="2 3">
    <name type="scientific">Pedobacter polaris</name>
    <dbReference type="NCBI Taxonomy" id="2571273"/>
    <lineage>
        <taxon>Bacteria</taxon>
        <taxon>Pseudomonadati</taxon>
        <taxon>Bacteroidota</taxon>
        <taxon>Sphingobacteriia</taxon>
        <taxon>Sphingobacteriales</taxon>
        <taxon>Sphingobacteriaceae</taxon>
        <taxon>Pedobacter</taxon>
    </lineage>
</organism>
<dbReference type="Proteomes" id="UP000309488">
    <property type="component" value="Unassembled WGS sequence"/>
</dbReference>
<accession>A0A4U1CEQ8</accession>
<protein>
    <submittedName>
        <fullName evidence="2">GNAT family N-acetyltransferase</fullName>
    </submittedName>
</protein>
<proteinExistence type="predicted"/>
<evidence type="ECO:0000259" key="1">
    <source>
        <dbReference type="PROSITE" id="PS51186"/>
    </source>
</evidence>
<dbReference type="OrthoDB" id="9811523at2"/>
<dbReference type="PROSITE" id="PS51186">
    <property type="entry name" value="GNAT"/>
    <property type="match status" value="1"/>
</dbReference>
<dbReference type="EMBL" id="SWBR01000005">
    <property type="protein sequence ID" value="TKC05546.1"/>
    <property type="molecule type" value="Genomic_DNA"/>
</dbReference>
<keyword evidence="2" id="KW-0808">Transferase</keyword>
<dbReference type="Pfam" id="PF13302">
    <property type="entry name" value="Acetyltransf_3"/>
    <property type="match status" value="1"/>
</dbReference>
<comment type="caution">
    <text evidence="2">The sequence shown here is derived from an EMBL/GenBank/DDBJ whole genome shotgun (WGS) entry which is preliminary data.</text>
</comment>
<dbReference type="AlphaFoldDB" id="A0A4U1CEQ8"/>
<dbReference type="SUPFAM" id="SSF55729">
    <property type="entry name" value="Acyl-CoA N-acyltransferases (Nat)"/>
    <property type="match status" value="1"/>
</dbReference>
<gene>
    <name evidence="2" type="ORF">FA048_17640</name>
</gene>
<dbReference type="InterPro" id="IPR051531">
    <property type="entry name" value="N-acetyltransferase"/>
</dbReference>
<dbReference type="RefSeq" id="WP_136843588.1">
    <property type="nucleotide sequence ID" value="NZ_SWBR01000005.1"/>
</dbReference>
<dbReference type="InterPro" id="IPR016181">
    <property type="entry name" value="Acyl_CoA_acyltransferase"/>
</dbReference>
<keyword evidence="3" id="KW-1185">Reference proteome</keyword>
<evidence type="ECO:0000313" key="3">
    <source>
        <dbReference type="Proteomes" id="UP000309488"/>
    </source>
</evidence>
<dbReference type="InterPro" id="IPR000182">
    <property type="entry name" value="GNAT_dom"/>
</dbReference>
<dbReference type="PANTHER" id="PTHR43792">
    <property type="entry name" value="GNAT FAMILY, PUTATIVE (AFU_ORTHOLOGUE AFUA_3G00765)-RELATED-RELATED"/>
    <property type="match status" value="1"/>
</dbReference>
<dbReference type="GO" id="GO:0016747">
    <property type="term" value="F:acyltransferase activity, transferring groups other than amino-acyl groups"/>
    <property type="evidence" value="ECO:0007669"/>
    <property type="project" value="InterPro"/>
</dbReference>